<dbReference type="AlphaFoldDB" id="A0A7S0RTU2"/>
<dbReference type="InterPro" id="IPR019145">
    <property type="entry name" value="Mediator_Med10"/>
</dbReference>
<evidence type="ECO:0000256" key="5">
    <source>
        <dbReference type="ARBA" id="ARBA00023242"/>
    </source>
</evidence>
<keyword evidence="3 6" id="KW-0805">Transcription regulation</keyword>
<proteinExistence type="inferred from homology"/>
<dbReference type="GO" id="GO:0003712">
    <property type="term" value="F:transcription coregulator activity"/>
    <property type="evidence" value="ECO:0007669"/>
    <property type="project" value="InterPro"/>
</dbReference>
<gene>
    <name evidence="6" type="primary">MED10</name>
    <name evidence="7" type="ORF">POBO1169_LOCUS18150</name>
</gene>
<reference evidence="7" key="1">
    <citation type="submission" date="2021-01" db="EMBL/GenBank/DDBJ databases">
        <authorList>
            <person name="Corre E."/>
            <person name="Pelletier E."/>
            <person name="Niang G."/>
            <person name="Scheremetjew M."/>
            <person name="Finn R."/>
            <person name="Kale V."/>
            <person name="Holt S."/>
            <person name="Cochrane G."/>
            <person name="Meng A."/>
            <person name="Brown T."/>
            <person name="Cohen L."/>
        </authorList>
    </citation>
    <scope>NUCLEOTIDE SEQUENCE</scope>
    <source>
        <strain evidence="7">CCMP722</strain>
    </source>
</reference>
<comment type="subcellular location">
    <subcellularLocation>
        <location evidence="1 6">Nucleus</location>
    </subcellularLocation>
</comment>
<keyword evidence="5 6" id="KW-0539">Nucleus</keyword>
<evidence type="ECO:0000256" key="3">
    <source>
        <dbReference type="ARBA" id="ARBA00023015"/>
    </source>
</evidence>
<comment type="similarity">
    <text evidence="2 6">Belongs to the Mediator complex subunit 10 family.</text>
</comment>
<evidence type="ECO:0000256" key="6">
    <source>
        <dbReference type="RuleBase" id="RU364146"/>
    </source>
</evidence>
<protein>
    <recommendedName>
        <fullName evidence="6">Mediator of RNA polymerase II transcription subunit 10</fullName>
    </recommendedName>
    <alternativeName>
        <fullName evidence="6">Mediator complex subunit 10</fullName>
    </alternativeName>
</protein>
<name>A0A7S0RTU2_9CHLO</name>
<sequence>MSQNDTNATNNSSDKHTLEDHIVKSLWQVHELEQQVQDFSEDSQQLLFERMNNFVDSLTHLRESASSTTIEVPVELLAVVDRGENPDLFSVSRFEQCIERNQATKGRVTVLKEFSDSLLDAAKEAFPSEAEQYVALRKSAEETAQVEPSQPAS</sequence>
<dbReference type="GO" id="GO:0006357">
    <property type="term" value="P:regulation of transcription by RNA polymerase II"/>
    <property type="evidence" value="ECO:0007669"/>
    <property type="project" value="InterPro"/>
</dbReference>
<organism evidence="7">
    <name type="scientific">Pyramimonas obovata</name>
    <dbReference type="NCBI Taxonomy" id="1411642"/>
    <lineage>
        <taxon>Eukaryota</taxon>
        <taxon>Viridiplantae</taxon>
        <taxon>Chlorophyta</taxon>
        <taxon>Pyramimonadophyceae</taxon>
        <taxon>Pyramimonadales</taxon>
        <taxon>Pyramimonadaceae</taxon>
        <taxon>Pyramimonas</taxon>
        <taxon>Pyramimonas incertae sedis</taxon>
    </lineage>
</organism>
<evidence type="ECO:0000256" key="2">
    <source>
        <dbReference type="ARBA" id="ARBA00005389"/>
    </source>
</evidence>
<dbReference type="Pfam" id="PF09748">
    <property type="entry name" value="Med10"/>
    <property type="match status" value="1"/>
</dbReference>
<evidence type="ECO:0000256" key="1">
    <source>
        <dbReference type="ARBA" id="ARBA00004123"/>
    </source>
</evidence>
<dbReference type="GO" id="GO:0016592">
    <property type="term" value="C:mediator complex"/>
    <property type="evidence" value="ECO:0007669"/>
    <property type="project" value="InterPro"/>
</dbReference>
<evidence type="ECO:0000256" key="4">
    <source>
        <dbReference type="ARBA" id="ARBA00023163"/>
    </source>
</evidence>
<dbReference type="EMBL" id="HBFA01036233">
    <property type="protein sequence ID" value="CAD8687423.1"/>
    <property type="molecule type" value="Transcribed_RNA"/>
</dbReference>
<keyword evidence="6" id="KW-0010">Activator</keyword>
<evidence type="ECO:0000313" key="7">
    <source>
        <dbReference type="EMBL" id="CAD8687423.1"/>
    </source>
</evidence>
<comment type="subunit">
    <text evidence="6">Component of the Mediator complex.</text>
</comment>
<accession>A0A7S0RTU2</accession>
<comment type="function">
    <text evidence="6">Component of the Mediator complex, a coactivator involved in the regulated transcription of nearly all RNA polymerase II-dependent genes. Mediator functions as a bridge to convey information from gene-specific regulatory proteins to the basal RNA polymerase II transcription machinery. Mediator is recruited to promoters by direct interactions with regulatory proteins and serves as a scaffold for the assembly of a functional preinitiation complex with RNA polymerase II and the general transcription factors.</text>
</comment>
<keyword evidence="4 6" id="KW-0804">Transcription</keyword>